<evidence type="ECO:0000313" key="2">
    <source>
        <dbReference type="Proteomes" id="UP000192769"/>
    </source>
</evidence>
<proteinExistence type="predicted"/>
<accession>A0A1V9DEW9</accession>
<reference evidence="1 2" key="1">
    <citation type="submission" date="2017-02" db="EMBL/GenBank/DDBJ databases">
        <title>Whole genome shotgun sequence of Pantoea agglomerans strain AS1 isolated from a cycad, Zamia floridana in Central Florida, USA.</title>
        <authorList>
            <person name="Lata P."/>
            <person name="Govindarajan S."/>
            <person name="Qi F."/>
            <person name="Li J.-L."/>
            <person name="Maurya S.K."/>
            <person name="Sahoo M.K."/>
        </authorList>
    </citation>
    <scope>NUCLEOTIDE SEQUENCE [LARGE SCALE GENOMIC DNA]</scope>
    <source>
        <strain evidence="1 2">AS1</strain>
    </source>
</reference>
<dbReference type="AlphaFoldDB" id="A0A1V9DEW9"/>
<comment type="caution">
    <text evidence="1">The sequence shown here is derived from an EMBL/GenBank/DDBJ whole genome shotgun (WGS) entry which is preliminary data.</text>
</comment>
<dbReference type="Proteomes" id="UP000192769">
    <property type="component" value="Unassembled WGS sequence"/>
</dbReference>
<evidence type="ECO:0000313" key="1">
    <source>
        <dbReference type="EMBL" id="OQP32422.1"/>
    </source>
</evidence>
<name>A0A1V9DEW9_9GAMM</name>
<organism evidence="1 2">
    <name type="scientific">Pantoea latae</name>
    <dbReference type="NCBI Taxonomy" id="1964541"/>
    <lineage>
        <taxon>Bacteria</taxon>
        <taxon>Pseudomonadati</taxon>
        <taxon>Pseudomonadota</taxon>
        <taxon>Gammaproteobacteria</taxon>
        <taxon>Enterobacterales</taxon>
        <taxon>Erwiniaceae</taxon>
        <taxon>Pantoea</taxon>
    </lineage>
</organism>
<dbReference type="EMBL" id="MWUE01000022">
    <property type="protein sequence ID" value="OQP32422.1"/>
    <property type="molecule type" value="Genomic_DNA"/>
</dbReference>
<keyword evidence="2" id="KW-1185">Reference proteome</keyword>
<gene>
    <name evidence="1" type="ORF">B2J69_14220</name>
</gene>
<sequence>MELRKLAGSFQSGKSLKETKHEVDRLIVSIRNKLGPDKKVQISFWTALLHRLEFCNTPKADPRWLVIIRHANYRIKSRLYTAIHYRRRFK</sequence>
<protein>
    <submittedName>
        <fullName evidence="1">Uncharacterized protein</fullName>
    </submittedName>
</protein>